<keyword evidence="3" id="KW-1185">Reference proteome</keyword>
<accession>A0A5B0NFC3</accession>
<proteinExistence type="predicted"/>
<dbReference type="AlphaFoldDB" id="A0A5B0NFC3"/>
<dbReference type="EMBL" id="VSWC01000105">
    <property type="protein sequence ID" value="KAA1086499.1"/>
    <property type="molecule type" value="Genomic_DNA"/>
</dbReference>
<comment type="caution">
    <text evidence="1">The sequence shown here is derived from an EMBL/GenBank/DDBJ whole genome shotgun (WGS) entry which is preliminary data.</text>
</comment>
<evidence type="ECO:0000313" key="1">
    <source>
        <dbReference type="EMBL" id="KAA1086499.1"/>
    </source>
</evidence>
<evidence type="ECO:0000313" key="4">
    <source>
        <dbReference type="Proteomes" id="UP000325313"/>
    </source>
</evidence>
<dbReference type="Proteomes" id="UP000324748">
    <property type="component" value="Unassembled WGS sequence"/>
</dbReference>
<organism evidence="1 3">
    <name type="scientific">Puccinia graminis f. sp. tritici</name>
    <dbReference type="NCBI Taxonomy" id="56615"/>
    <lineage>
        <taxon>Eukaryota</taxon>
        <taxon>Fungi</taxon>
        <taxon>Dikarya</taxon>
        <taxon>Basidiomycota</taxon>
        <taxon>Pucciniomycotina</taxon>
        <taxon>Pucciniomycetes</taxon>
        <taxon>Pucciniales</taxon>
        <taxon>Pucciniaceae</taxon>
        <taxon>Puccinia</taxon>
    </lineage>
</organism>
<evidence type="ECO:0000313" key="3">
    <source>
        <dbReference type="Proteomes" id="UP000324748"/>
    </source>
</evidence>
<protein>
    <submittedName>
        <fullName evidence="1">Uncharacterized protein</fullName>
    </submittedName>
</protein>
<name>A0A5B0NFC3_PUCGR</name>
<sequence length="103" mass="11656">MMEPSPLIPVFQMRTAQQNQTTLCHLNSRWPHQLNSVEAHPPKSNPNLPTLPMSPSPNVFSVLTRIHFHSLVAAFDFPISDFYMSTWFGIAVVDFSVLHLPNS</sequence>
<reference evidence="3 4" key="1">
    <citation type="submission" date="2019-05" db="EMBL/GenBank/DDBJ databases">
        <title>Emergence of the Ug99 lineage of the wheat stem rust pathogen through somatic hybridization.</title>
        <authorList>
            <person name="Li F."/>
            <person name="Upadhyaya N.M."/>
            <person name="Sperschneider J."/>
            <person name="Matny O."/>
            <person name="Nguyen-Phuc H."/>
            <person name="Mago R."/>
            <person name="Raley C."/>
            <person name="Miller M.E."/>
            <person name="Silverstein K.A.T."/>
            <person name="Henningsen E."/>
            <person name="Hirsch C.D."/>
            <person name="Visser B."/>
            <person name="Pretorius Z.A."/>
            <person name="Steffenson B.J."/>
            <person name="Schwessinger B."/>
            <person name="Dodds P.N."/>
            <person name="Figueroa M."/>
        </authorList>
    </citation>
    <scope>NUCLEOTIDE SEQUENCE [LARGE SCALE GENOMIC DNA]</scope>
    <source>
        <strain evidence="1">21-0</strain>
        <strain evidence="2 4">Ug99</strain>
    </source>
</reference>
<gene>
    <name evidence="1" type="ORF">PGT21_001082</name>
    <name evidence="2" type="ORF">PGTUg99_002237</name>
</gene>
<evidence type="ECO:0000313" key="2">
    <source>
        <dbReference type="EMBL" id="KAA1111343.1"/>
    </source>
</evidence>
<dbReference type="Proteomes" id="UP000325313">
    <property type="component" value="Unassembled WGS sequence"/>
</dbReference>
<dbReference type="EMBL" id="VDEP01000286">
    <property type="protein sequence ID" value="KAA1111343.1"/>
    <property type="molecule type" value="Genomic_DNA"/>
</dbReference>